<keyword evidence="7" id="KW-1185">Reference proteome</keyword>
<feature type="compositionally biased region" description="Acidic residues" evidence="3">
    <location>
        <begin position="41"/>
        <end position="76"/>
    </location>
</feature>
<dbReference type="Pfam" id="PF08265">
    <property type="entry name" value="YL1_C"/>
    <property type="match status" value="1"/>
</dbReference>
<dbReference type="Proteomes" id="UP000077202">
    <property type="component" value="Unassembled WGS sequence"/>
</dbReference>
<keyword evidence="2" id="KW-0175">Coiled coil</keyword>
<feature type="region of interest" description="Disordered" evidence="3">
    <location>
        <begin position="313"/>
        <end position="349"/>
    </location>
</feature>
<feature type="compositionally biased region" description="Basic residues" evidence="3">
    <location>
        <begin position="94"/>
        <end position="106"/>
    </location>
</feature>
<proteinExistence type="inferred from homology"/>
<evidence type="ECO:0000313" key="5">
    <source>
        <dbReference type="EMBL" id="BBM99469.1"/>
    </source>
</evidence>
<reference evidence="5" key="2">
    <citation type="journal article" date="2019" name="Curr. Biol.">
        <title>Chromatin organization in early land plants reveals an ancestral association between H3K27me3, transposons, and constitutive heterochromatin.</title>
        <authorList>
            <person name="Montgomery S.A."/>
            <person name="Tanizawa Y."/>
            <person name="Galik B."/>
            <person name="Wang N."/>
            <person name="Ito T."/>
            <person name="Mochizuki T."/>
            <person name="Akimcheva S."/>
            <person name="Bowman J."/>
            <person name="Cognat V."/>
            <person name="Drouard L."/>
            <person name="Ekker H."/>
            <person name="Houng S."/>
            <person name="Kohchi T."/>
            <person name="Lin S."/>
            <person name="Liu L.D."/>
            <person name="Nakamura Y."/>
            <person name="Valeeva L.R."/>
            <person name="Shakirov E.V."/>
            <person name="Shippen D.E."/>
            <person name="Wei W."/>
            <person name="Yagura M."/>
            <person name="Yamaoka S."/>
            <person name="Yamato K.T."/>
            <person name="Liu C."/>
            <person name="Berger F."/>
        </authorList>
    </citation>
    <scope>NUCLEOTIDE SEQUENCE [LARGE SCALE GENOMIC DNA]</scope>
    <source>
        <strain evidence="5">Tak-1</strain>
    </source>
</reference>
<evidence type="ECO:0000313" key="6">
    <source>
        <dbReference type="EMBL" id="OAE26304.1"/>
    </source>
</evidence>
<evidence type="ECO:0000256" key="1">
    <source>
        <dbReference type="ARBA" id="ARBA00006832"/>
    </source>
</evidence>
<evidence type="ECO:0000313" key="7">
    <source>
        <dbReference type="Proteomes" id="UP000077202"/>
    </source>
</evidence>
<feature type="compositionally biased region" description="Acidic residues" evidence="3">
    <location>
        <begin position="24"/>
        <end position="33"/>
    </location>
</feature>
<gene>
    <name evidence="6" type="ORF">AXG93_3040s1220</name>
    <name evidence="5" type="ORF">Mp_1g21470</name>
</gene>
<sequence>MTTDGLDRAARASRGKRMSKLLSEEVEADEEFWSQEAFKDEAEDIEYEAEVEEADVFDSDFDADEPDEEEGDEDEDERRPAKKKLLAGRPSSNGKKKGDKKKKSVTKKSVSSLVEIAAAAAAGGGSQRPPTKPPRPPKPVSVANQENRESNLDPEGAQGIRKSTRMAVVVKQAEREAQQAALQALAKPIIKRKKEEERKITQEEMLLEAAQTEIQNLQTLEIMLAREEEVKRKAIIHKATYSGPLIRFHSRDGINTLGFTKVEEFPEVFNSSCVPYPKKVLCVITGLPAKYRDPRTGQPYATKEAFKLIRERFSKVENTGRRRPEESHQRKRTKVERERPGPGSRSSVAKLKFKKVISTTNIDASSLPQPGGIVPGQALSRVEVEVLTAQPSPGPPPEYPGDLGFSPVSTSSKNDGCNLRLDGNSMGRDLPALDMPEPINEANEADFLLDDLEVSLPSNLDSGLSLPTSSSMSPMLLNHTTGDNEARDVHLEQEELMVMDSEQDQALLPMDMLQFSDLDGLETSGKIS</sequence>
<dbReference type="Proteomes" id="UP001162541">
    <property type="component" value="Chromosome 1"/>
</dbReference>
<feature type="compositionally biased region" description="Low complexity" evidence="3">
    <location>
        <begin position="107"/>
        <end position="121"/>
    </location>
</feature>
<feature type="compositionally biased region" description="Basic and acidic residues" evidence="3">
    <location>
        <begin position="1"/>
        <end position="10"/>
    </location>
</feature>
<feature type="domain" description="Vps72/YL1 C-terminal" evidence="4">
    <location>
        <begin position="280"/>
        <end position="309"/>
    </location>
</feature>
<dbReference type="AlphaFoldDB" id="A0A176VZQ9"/>
<feature type="region of interest" description="Disordered" evidence="3">
    <location>
        <begin position="1"/>
        <end position="160"/>
    </location>
</feature>
<feature type="compositionally biased region" description="Pro residues" evidence="3">
    <location>
        <begin position="130"/>
        <end position="139"/>
    </location>
</feature>
<protein>
    <recommendedName>
        <fullName evidence="4">Vps72/YL1 C-terminal domain-containing protein</fullName>
    </recommendedName>
</protein>
<dbReference type="SMART" id="SM00993">
    <property type="entry name" value="YL1_C"/>
    <property type="match status" value="1"/>
</dbReference>
<comment type="similarity">
    <text evidence="1">Belongs to the VPS72/YL1 family.</text>
</comment>
<evidence type="ECO:0000256" key="2">
    <source>
        <dbReference type="SAM" id="Coils"/>
    </source>
</evidence>
<dbReference type="Pfam" id="PF05764">
    <property type="entry name" value="YL1"/>
    <property type="match status" value="1"/>
</dbReference>
<accession>A0A176VZQ9</accession>
<organism evidence="6 7">
    <name type="scientific">Marchantia polymorpha subsp. ruderalis</name>
    <dbReference type="NCBI Taxonomy" id="1480154"/>
    <lineage>
        <taxon>Eukaryota</taxon>
        <taxon>Viridiplantae</taxon>
        <taxon>Streptophyta</taxon>
        <taxon>Embryophyta</taxon>
        <taxon>Marchantiophyta</taxon>
        <taxon>Marchantiopsida</taxon>
        <taxon>Marchantiidae</taxon>
        <taxon>Marchantiales</taxon>
        <taxon>Marchantiaceae</taxon>
        <taxon>Marchantia</taxon>
    </lineage>
</organism>
<dbReference type="EMBL" id="LVLJ01002195">
    <property type="protein sequence ID" value="OAE26304.1"/>
    <property type="molecule type" value="Genomic_DNA"/>
</dbReference>
<dbReference type="EMBL" id="AP019866">
    <property type="protein sequence ID" value="BBM99469.1"/>
    <property type="molecule type" value="Genomic_DNA"/>
</dbReference>
<dbReference type="PANTHER" id="PTHR13275">
    <property type="entry name" value="YL-1 PROTEIN TRANSCRIPTION FACTOR-LIKE 1"/>
    <property type="match status" value="1"/>
</dbReference>
<name>A0A176VZQ9_MARPO</name>
<feature type="compositionally biased region" description="Basic and acidic residues" evidence="3">
    <location>
        <begin position="313"/>
        <end position="328"/>
    </location>
</feature>
<dbReference type="InterPro" id="IPR013272">
    <property type="entry name" value="Vps72/YL1_C"/>
</dbReference>
<reference evidence="6 7" key="1">
    <citation type="submission" date="2016-03" db="EMBL/GenBank/DDBJ databases">
        <title>Mechanisms controlling the formation of the plant cell surface in tip-growing cells are functionally conserved among land plants.</title>
        <authorList>
            <person name="Honkanen S."/>
            <person name="Jones V.A."/>
            <person name="Morieri G."/>
            <person name="Champion C."/>
            <person name="Hetherington A.J."/>
            <person name="Kelly S."/>
            <person name="Saint-Marcoux D."/>
            <person name="Proust H."/>
            <person name="Prescott H."/>
            <person name="Dolan L."/>
        </authorList>
    </citation>
    <scope>NUCLEOTIDE SEQUENCE [LARGE SCALE GENOMIC DNA]</scope>
    <source>
        <strain evidence="7">cv. Tak-1 and cv. Tak-2</strain>
        <tissue evidence="6">Whole gametophyte</tissue>
    </source>
</reference>
<dbReference type="EMBL" id="AP019866">
    <property type="protein sequence ID" value="BBM99470.1"/>
    <property type="molecule type" value="Genomic_DNA"/>
</dbReference>
<evidence type="ECO:0000259" key="4">
    <source>
        <dbReference type="SMART" id="SM00993"/>
    </source>
</evidence>
<feature type="coiled-coil region" evidence="2">
    <location>
        <begin position="193"/>
        <end position="227"/>
    </location>
</feature>
<dbReference type="PANTHER" id="PTHR13275:SF4">
    <property type="entry name" value="VACUOLAR PROTEIN SORTING-ASSOCIATED PROTEIN 72 HOMOLOG"/>
    <property type="match status" value="1"/>
</dbReference>
<evidence type="ECO:0000313" key="8">
    <source>
        <dbReference type="Proteomes" id="UP001162541"/>
    </source>
</evidence>
<dbReference type="GO" id="GO:0005634">
    <property type="term" value="C:nucleus"/>
    <property type="evidence" value="ECO:0007669"/>
    <property type="project" value="TreeGrafter"/>
</dbReference>
<evidence type="ECO:0000256" key="3">
    <source>
        <dbReference type="SAM" id="MobiDB-lite"/>
    </source>
</evidence>
<dbReference type="InterPro" id="IPR046757">
    <property type="entry name" value="YL1_N"/>
</dbReference>
<reference evidence="8" key="3">
    <citation type="journal article" date="2020" name="Curr. Biol.">
        <title>Chromatin organization in early land plants reveals an ancestral association between H3K27me3, transposons, and constitutive heterochromatin.</title>
        <authorList>
            <person name="Montgomery S.A."/>
            <person name="Tanizawa Y."/>
            <person name="Galik B."/>
            <person name="Wang N."/>
            <person name="Ito T."/>
            <person name="Mochizuki T."/>
            <person name="Akimcheva S."/>
            <person name="Bowman J.L."/>
            <person name="Cognat V."/>
            <person name="Marechal-Drouard L."/>
            <person name="Ekker H."/>
            <person name="Hong S.F."/>
            <person name="Kohchi T."/>
            <person name="Lin S.S."/>
            <person name="Liu L.D."/>
            <person name="Nakamura Y."/>
            <person name="Valeeva L.R."/>
            <person name="Shakirov E.V."/>
            <person name="Shippen D.E."/>
            <person name="Wei W.L."/>
            <person name="Yagura M."/>
            <person name="Yamaoka S."/>
            <person name="Yamato K.T."/>
            <person name="Liu C."/>
            <person name="Berger F."/>
        </authorList>
    </citation>
    <scope>NUCLEOTIDE SEQUENCE [LARGE SCALE GENOMIC DNA]</scope>
    <source>
        <strain evidence="8">Tak-1</strain>
    </source>
</reference>